<name>A0A2N0Z9B1_9BACI</name>
<dbReference type="RefSeq" id="WP_101226447.1">
    <property type="nucleotide sequence ID" value="NZ_JARSFA010000027.1"/>
</dbReference>
<accession>A0A2N0Z9B1</accession>
<comment type="caution">
    <text evidence="1">The sequence shown here is derived from an EMBL/GenBank/DDBJ whole genome shotgun (WGS) entry which is preliminary data.</text>
</comment>
<gene>
    <name evidence="1" type="ORF">CWS20_25910</name>
</gene>
<keyword evidence="2" id="KW-1185">Reference proteome</keyword>
<reference evidence="1 2" key="1">
    <citation type="journal article" date="2010" name="Int. J. Syst. Evol. Microbiol.">
        <title>Bacillus horneckiae sp. nov., isolated from a spacecraft-assembly clean room.</title>
        <authorList>
            <person name="Vaishampayan P."/>
            <person name="Probst A."/>
            <person name="Krishnamurthi S."/>
            <person name="Ghosh S."/>
            <person name="Osman S."/>
            <person name="McDowall A."/>
            <person name="Ruckmani A."/>
            <person name="Mayilraj S."/>
            <person name="Venkateswaran K."/>
        </authorList>
    </citation>
    <scope>NUCLEOTIDE SEQUENCE [LARGE SCALE GENOMIC DNA]</scope>
    <source>
        <strain evidence="2">1PO1SC</strain>
    </source>
</reference>
<evidence type="ECO:0000313" key="2">
    <source>
        <dbReference type="Proteomes" id="UP000233343"/>
    </source>
</evidence>
<proteinExistence type="predicted"/>
<organism evidence="1 2">
    <name type="scientific">Cytobacillus horneckiae</name>
    <dbReference type="NCBI Taxonomy" id="549687"/>
    <lineage>
        <taxon>Bacteria</taxon>
        <taxon>Bacillati</taxon>
        <taxon>Bacillota</taxon>
        <taxon>Bacilli</taxon>
        <taxon>Bacillales</taxon>
        <taxon>Bacillaceae</taxon>
        <taxon>Cytobacillus</taxon>
    </lineage>
</organism>
<sequence length="219" mass="25480">MSHLRLVHSKSNIEIPVRHEPPTLHKGKTCRKNCTFFNDDLGKCTMFAGVDYDDPKVANRCLEFTDVTRLQSYYQDYSDSLDETIKKEEWESGDTQIFLEKDLLELVDSEENHQQFSSYPFEPDIRLDNRFIDLQWHISEDLSYGCWIQNKCKITDNLRLKGNLVVVDKEKHAFKSAIPVFDHKASRSLQSRMVWVVDEKGYGQYGVAIGDSIHILERG</sequence>
<dbReference type="Proteomes" id="UP000233343">
    <property type="component" value="Unassembled WGS sequence"/>
</dbReference>
<evidence type="ECO:0000313" key="1">
    <source>
        <dbReference type="EMBL" id="PKG26080.1"/>
    </source>
</evidence>
<protein>
    <submittedName>
        <fullName evidence="1">Uncharacterized protein</fullName>
    </submittedName>
</protein>
<dbReference type="AlphaFoldDB" id="A0A2N0Z9B1"/>
<dbReference type="EMBL" id="PISD01000078">
    <property type="protein sequence ID" value="PKG26080.1"/>
    <property type="molecule type" value="Genomic_DNA"/>
</dbReference>